<gene>
    <name evidence="1" type="ORF">BHV80_20240</name>
</gene>
<reference evidence="1 2" key="1">
    <citation type="journal article" date="2016" name="Nat. Biotechnol.">
        <title>Measurement of bacterial replication rates in microbial communities.</title>
        <authorList>
            <person name="Brown C.T."/>
            <person name="Olm M.R."/>
            <person name="Thomas B.C."/>
            <person name="Banfield J.F."/>
        </authorList>
    </citation>
    <scope>NUCLEOTIDE SEQUENCE [LARGE SCALE GENOMIC DNA]</scope>
    <source>
        <strain evidence="1">42_262</strain>
    </source>
</reference>
<dbReference type="AlphaFoldDB" id="A0A1Q6IKR4"/>
<organism evidence="1 2">
    <name type="scientific">Phocaeicola vulgatus</name>
    <name type="common">Bacteroides vulgatus</name>
    <dbReference type="NCBI Taxonomy" id="821"/>
    <lineage>
        <taxon>Bacteria</taxon>
        <taxon>Pseudomonadati</taxon>
        <taxon>Bacteroidota</taxon>
        <taxon>Bacteroidia</taxon>
        <taxon>Bacteroidales</taxon>
        <taxon>Bacteroidaceae</taxon>
        <taxon>Phocaeicola</taxon>
    </lineage>
</organism>
<dbReference type="RefSeq" id="WP_176800483.1">
    <property type="nucleotide sequence ID" value="NZ_JAHOBM010000129.1"/>
</dbReference>
<proteinExistence type="predicted"/>
<evidence type="ECO:0000313" key="1">
    <source>
        <dbReference type="EMBL" id="OKZ41443.1"/>
    </source>
</evidence>
<sequence>MSYNQNIDRMFIEYKVYRRVSDLKPFISRDELPSCQMIGKKKFVGKKAKMEAVYRLTGERLPEDYTTEQVNSYLTVELFNTSLWHKYRKIYNEVSNEKEIVIENYSYQYTLVVELANKSNPPLDEGKIIHFVMCELLGNPCEMYKGMKNPIISLRKDYDR</sequence>
<dbReference type="Proteomes" id="UP000186631">
    <property type="component" value="Unassembled WGS sequence"/>
</dbReference>
<accession>A0A1Q6IKR4</accession>
<evidence type="ECO:0000313" key="2">
    <source>
        <dbReference type="Proteomes" id="UP000186631"/>
    </source>
</evidence>
<protein>
    <submittedName>
        <fullName evidence="1">Uncharacterized protein</fullName>
    </submittedName>
</protein>
<comment type="caution">
    <text evidence="1">The sequence shown here is derived from an EMBL/GenBank/DDBJ whole genome shotgun (WGS) entry which is preliminary data.</text>
</comment>
<name>A0A1Q6IKR4_PHOVU</name>
<dbReference type="EMBL" id="MNQV01000310">
    <property type="protein sequence ID" value="OKZ41443.1"/>
    <property type="molecule type" value="Genomic_DNA"/>
</dbReference>